<keyword evidence="2" id="KW-1185">Reference proteome</keyword>
<protein>
    <submittedName>
        <fullName evidence="1">Uncharacterized protein</fullName>
    </submittedName>
</protein>
<name>A0A2J6PFG1_9HELO</name>
<reference evidence="1 2" key="1">
    <citation type="submission" date="2016-05" db="EMBL/GenBank/DDBJ databases">
        <title>A degradative enzymes factory behind the ericoid mycorrhizal symbiosis.</title>
        <authorList>
            <consortium name="DOE Joint Genome Institute"/>
            <person name="Martino E."/>
            <person name="Morin E."/>
            <person name="Grelet G."/>
            <person name="Kuo A."/>
            <person name="Kohler A."/>
            <person name="Daghino S."/>
            <person name="Barry K."/>
            <person name="Choi C."/>
            <person name="Cichocki N."/>
            <person name="Clum A."/>
            <person name="Copeland A."/>
            <person name="Hainaut M."/>
            <person name="Haridas S."/>
            <person name="Labutti K."/>
            <person name="Lindquist E."/>
            <person name="Lipzen A."/>
            <person name="Khouja H.-R."/>
            <person name="Murat C."/>
            <person name="Ohm R."/>
            <person name="Olson A."/>
            <person name="Spatafora J."/>
            <person name="Veneault-Fourrey C."/>
            <person name="Henrissat B."/>
            <person name="Grigoriev I."/>
            <person name="Martin F."/>
            <person name="Perotto S."/>
        </authorList>
    </citation>
    <scope>NUCLEOTIDE SEQUENCE [LARGE SCALE GENOMIC DNA]</scope>
    <source>
        <strain evidence="1 2">UAMH 7357</strain>
    </source>
</reference>
<evidence type="ECO:0000313" key="2">
    <source>
        <dbReference type="Proteomes" id="UP000235672"/>
    </source>
</evidence>
<gene>
    <name evidence="1" type="ORF">NA56DRAFT_756334</name>
</gene>
<evidence type="ECO:0000313" key="1">
    <source>
        <dbReference type="EMBL" id="PMD12719.1"/>
    </source>
</evidence>
<dbReference type="AlphaFoldDB" id="A0A2J6PFG1"/>
<accession>A0A2J6PFG1</accession>
<proteinExistence type="predicted"/>
<dbReference type="Proteomes" id="UP000235672">
    <property type="component" value="Unassembled WGS sequence"/>
</dbReference>
<organism evidence="1 2">
    <name type="scientific">Hyaloscypha hepaticicola</name>
    <dbReference type="NCBI Taxonomy" id="2082293"/>
    <lineage>
        <taxon>Eukaryota</taxon>
        <taxon>Fungi</taxon>
        <taxon>Dikarya</taxon>
        <taxon>Ascomycota</taxon>
        <taxon>Pezizomycotina</taxon>
        <taxon>Leotiomycetes</taxon>
        <taxon>Helotiales</taxon>
        <taxon>Hyaloscyphaceae</taxon>
        <taxon>Hyaloscypha</taxon>
    </lineage>
</organism>
<dbReference type="EMBL" id="KZ613543">
    <property type="protein sequence ID" value="PMD12719.1"/>
    <property type="molecule type" value="Genomic_DNA"/>
</dbReference>
<sequence length="750" mass="85386">MNKDVFAKTEAVLDLQQRNSRSPNQKRFQLVDLKIRSRFLPISASKPVKMANLTRYAEKYGVGPQENNVPVFGPGKSGLTPLSPYNPFTRLNQTATEVRENLEAYQRSVFLGFTSRGLFDLDVITSKQLREISIDAPIHPVFGKDRWESSVRKDYTRQSLYTLPGKLVGSAQDAVWVAQNPVVWRTLEPSLRLASVMIENLPKTPWFDALMMAVRENIPFHRIPPEALLTANIGDLQKRHKIFRIESSYFKAVIDLRLHEYDRRCTTGKWRGRKQSGQFHIGNVNGDLRLYISLAYQTLMPLMSGQLDSAEKLEDQFAIAVILVHQFLHAICYAAQNFDRSFFKGWDSNHIDRSQEPYFDIEQEDELGRSGEQAIFGSMIEAMHHSDEGKPHRAFAAFTFPQEAMNANARSNPRLINPKMTSEGFAIPIPVTFFENICSQSYWDVYVRRFGVEGGLKLPQVISAAVSDKIWAPPGFHPPYRFQWRRLKDQADYDLKATVDATSIKSLSSMTPEQRKEHAKLMKRGMVADLHALIVDRDEFVGDVIQSGEFIMINGQDEKLYEIGINHLLGRLKDLFDMHLRSINHVPKVEARAGQDLPDLRSSIVTFHNDLRKYAKYFLDNSKEPGREGMQKLVRDINNVDIADAFTHFPQQPTTILYESREELLLEEAKLALENGEEERSRNACLKITQNLNSSKHYLALARIQLAMIPSLETGARISLLKLAVKIIDSLDINIVQSDCPKGAYSGGEK</sequence>
<dbReference type="OrthoDB" id="10254945at2759"/>
<dbReference type="STRING" id="1745343.A0A2J6PFG1"/>